<dbReference type="AlphaFoldDB" id="A0A0C9UNI0"/>
<accession>A0A0C9UNI0</accession>
<proteinExistence type="predicted"/>
<name>A0A0C9UNI0_SPHS4</name>
<feature type="compositionally biased region" description="Basic residues" evidence="1">
    <location>
        <begin position="76"/>
        <end position="86"/>
    </location>
</feature>
<protein>
    <submittedName>
        <fullName evidence="2">Uncharacterized protein</fullName>
    </submittedName>
</protein>
<evidence type="ECO:0000256" key="1">
    <source>
        <dbReference type="SAM" id="MobiDB-lite"/>
    </source>
</evidence>
<sequence length="109" mass="12358">MPSRNSAFNAFCNRLALANTIDGTQKVEARPKRTHVATERGANYGMRSSLLSTKYLLCLLAQELLKETIEREVKQSKRKKTKHVPVKVKPIECQATTAPARDPPHRETW</sequence>
<keyword evidence="3" id="KW-1185">Reference proteome</keyword>
<reference evidence="2 3" key="1">
    <citation type="submission" date="2014-06" db="EMBL/GenBank/DDBJ databases">
        <title>Evolutionary Origins and Diversification of the Mycorrhizal Mutualists.</title>
        <authorList>
            <consortium name="DOE Joint Genome Institute"/>
            <consortium name="Mycorrhizal Genomics Consortium"/>
            <person name="Kohler A."/>
            <person name="Kuo A."/>
            <person name="Nagy L.G."/>
            <person name="Floudas D."/>
            <person name="Copeland A."/>
            <person name="Barry K.W."/>
            <person name="Cichocki N."/>
            <person name="Veneault-Fourrey C."/>
            <person name="LaButti K."/>
            <person name="Lindquist E.A."/>
            <person name="Lipzen A."/>
            <person name="Lundell T."/>
            <person name="Morin E."/>
            <person name="Murat C."/>
            <person name="Riley R."/>
            <person name="Ohm R."/>
            <person name="Sun H."/>
            <person name="Tunlid A."/>
            <person name="Henrissat B."/>
            <person name="Grigoriev I.V."/>
            <person name="Hibbett D.S."/>
            <person name="Martin F."/>
        </authorList>
    </citation>
    <scope>NUCLEOTIDE SEQUENCE [LARGE SCALE GENOMIC DNA]</scope>
    <source>
        <strain evidence="2 3">SS14</strain>
    </source>
</reference>
<feature type="region of interest" description="Disordered" evidence="1">
    <location>
        <begin position="73"/>
        <end position="109"/>
    </location>
</feature>
<dbReference type="Proteomes" id="UP000054279">
    <property type="component" value="Unassembled WGS sequence"/>
</dbReference>
<organism evidence="2 3">
    <name type="scientific">Sphaerobolus stellatus (strain SS14)</name>
    <dbReference type="NCBI Taxonomy" id="990650"/>
    <lineage>
        <taxon>Eukaryota</taxon>
        <taxon>Fungi</taxon>
        <taxon>Dikarya</taxon>
        <taxon>Basidiomycota</taxon>
        <taxon>Agaricomycotina</taxon>
        <taxon>Agaricomycetes</taxon>
        <taxon>Phallomycetidae</taxon>
        <taxon>Geastrales</taxon>
        <taxon>Sphaerobolaceae</taxon>
        <taxon>Sphaerobolus</taxon>
    </lineage>
</organism>
<gene>
    <name evidence="2" type="ORF">M422DRAFT_271851</name>
</gene>
<dbReference type="EMBL" id="KN837349">
    <property type="protein sequence ID" value="KIJ27031.1"/>
    <property type="molecule type" value="Genomic_DNA"/>
</dbReference>
<evidence type="ECO:0000313" key="2">
    <source>
        <dbReference type="EMBL" id="KIJ27031.1"/>
    </source>
</evidence>
<dbReference type="HOGENOM" id="CLU_2185616_0_0_1"/>
<evidence type="ECO:0000313" key="3">
    <source>
        <dbReference type="Proteomes" id="UP000054279"/>
    </source>
</evidence>